<organism evidence="3 4">
    <name type="scientific">Nocardioides silvaticus</name>
    <dbReference type="NCBI Taxonomy" id="2201891"/>
    <lineage>
        <taxon>Bacteria</taxon>
        <taxon>Bacillati</taxon>
        <taxon>Actinomycetota</taxon>
        <taxon>Actinomycetes</taxon>
        <taxon>Propionibacteriales</taxon>
        <taxon>Nocardioidaceae</taxon>
        <taxon>Nocardioides</taxon>
    </lineage>
</organism>
<feature type="transmembrane region" description="Helical" evidence="1">
    <location>
        <begin position="20"/>
        <end position="41"/>
    </location>
</feature>
<feature type="domain" description="TadE-like" evidence="2">
    <location>
        <begin position="13"/>
        <end position="55"/>
    </location>
</feature>
<dbReference type="AlphaFoldDB" id="A0A316TXW5"/>
<protein>
    <recommendedName>
        <fullName evidence="2">TadE-like domain-containing protein</fullName>
    </recommendedName>
</protein>
<keyword evidence="4" id="KW-1185">Reference proteome</keyword>
<keyword evidence="1" id="KW-0812">Transmembrane</keyword>
<keyword evidence="1" id="KW-1133">Transmembrane helix</keyword>
<accession>A0A316TXW5</accession>
<evidence type="ECO:0000313" key="3">
    <source>
        <dbReference type="EMBL" id="PWN04576.1"/>
    </source>
</evidence>
<proteinExistence type="predicted"/>
<sequence length="136" mass="14722">MTKVVRHLRDERGSMAVEVVILAPFLMMFVMLVVAGGRYVAVQGDIEAAVRDAARAAALEDTRGEAEQAARATIAASLDGSDCRVGYNADWRPDGSVSVRLTCDIPYGDLALIGLPGHVTIDADSYVRLDPYRRLE</sequence>
<name>A0A316TXW5_9ACTN</name>
<evidence type="ECO:0000259" key="2">
    <source>
        <dbReference type="Pfam" id="PF07811"/>
    </source>
</evidence>
<keyword evidence="1" id="KW-0472">Membrane</keyword>
<dbReference type="Pfam" id="PF07811">
    <property type="entry name" value="TadE"/>
    <property type="match status" value="1"/>
</dbReference>
<gene>
    <name evidence="3" type="ORF">DJ010_02810</name>
</gene>
<reference evidence="3 4" key="1">
    <citation type="submission" date="2018-05" db="EMBL/GenBank/DDBJ databases">
        <title>Nocardioides silvaticus genome.</title>
        <authorList>
            <person name="Li C."/>
            <person name="Wang G."/>
        </authorList>
    </citation>
    <scope>NUCLEOTIDE SEQUENCE [LARGE SCALE GENOMIC DNA]</scope>
    <source>
        <strain evidence="3 4">CCTCC AB 2018079</strain>
    </source>
</reference>
<dbReference type="RefSeq" id="WP_109692080.1">
    <property type="nucleotide sequence ID" value="NZ_QGDD01000001.1"/>
</dbReference>
<dbReference type="OrthoDB" id="4826617at2"/>
<dbReference type="Proteomes" id="UP000245507">
    <property type="component" value="Unassembled WGS sequence"/>
</dbReference>
<dbReference type="InterPro" id="IPR012495">
    <property type="entry name" value="TadE-like_dom"/>
</dbReference>
<evidence type="ECO:0000313" key="4">
    <source>
        <dbReference type="Proteomes" id="UP000245507"/>
    </source>
</evidence>
<dbReference type="EMBL" id="QGDD01000001">
    <property type="protein sequence ID" value="PWN04576.1"/>
    <property type="molecule type" value="Genomic_DNA"/>
</dbReference>
<comment type="caution">
    <text evidence="3">The sequence shown here is derived from an EMBL/GenBank/DDBJ whole genome shotgun (WGS) entry which is preliminary data.</text>
</comment>
<evidence type="ECO:0000256" key="1">
    <source>
        <dbReference type="SAM" id="Phobius"/>
    </source>
</evidence>